<feature type="transmembrane region" description="Helical" evidence="8">
    <location>
        <begin position="244"/>
        <end position="267"/>
    </location>
</feature>
<dbReference type="Proteomes" id="UP000295375">
    <property type="component" value="Unassembled WGS sequence"/>
</dbReference>
<evidence type="ECO:0000256" key="3">
    <source>
        <dbReference type="ARBA" id="ARBA00022475"/>
    </source>
</evidence>
<feature type="transmembrane region" description="Helical" evidence="8">
    <location>
        <begin position="202"/>
        <end position="224"/>
    </location>
</feature>
<evidence type="ECO:0000256" key="8">
    <source>
        <dbReference type="SAM" id="Phobius"/>
    </source>
</evidence>
<keyword evidence="5 8" id="KW-1133">Transmembrane helix</keyword>
<evidence type="ECO:0000256" key="7">
    <source>
        <dbReference type="RuleBase" id="RU000320"/>
    </source>
</evidence>
<dbReference type="PRINTS" id="PR01434">
    <property type="entry name" value="NADHDHGNASE5"/>
</dbReference>
<dbReference type="InterPro" id="IPR001750">
    <property type="entry name" value="ND/Mrp_TM"/>
</dbReference>
<evidence type="ECO:0000256" key="4">
    <source>
        <dbReference type="ARBA" id="ARBA00022692"/>
    </source>
</evidence>
<feature type="transmembrane region" description="Helical" evidence="8">
    <location>
        <begin position="73"/>
        <end position="92"/>
    </location>
</feature>
<name>A0A4R6USK7_9GAMM</name>
<feature type="transmembrane region" description="Helical" evidence="8">
    <location>
        <begin position="335"/>
        <end position="355"/>
    </location>
</feature>
<dbReference type="PANTHER" id="PTHR42703:SF1">
    <property type="entry name" value="NA(+)_H(+) ANTIPORTER SUBUNIT D1"/>
    <property type="match status" value="1"/>
</dbReference>
<dbReference type="EMBL" id="SNYM01000006">
    <property type="protein sequence ID" value="TDQ48643.1"/>
    <property type="molecule type" value="Genomic_DNA"/>
</dbReference>
<accession>A0A4R6USK7</accession>
<gene>
    <name evidence="10" type="ORF">EV696_10683</name>
</gene>
<protein>
    <submittedName>
        <fullName evidence="10">Multisubunit sodium/proton antiporter MrpD subunit</fullName>
    </submittedName>
</protein>
<keyword evidence="3" id="KW-1003">Cell membrane</keyword>
<dbReference type="AlphaFoldDB" id="A0A4R6USK7"/>
<comment type="caution">
    <text evidence="10">The sequence shown here is derived from an EMBL/GenBank/DDBJ whole genome shotgun (WGS) entry which is preliminary data.</text>
</comment>
<evidence type="ECO:0000256" key="2">
    <source>
        <dbReference type="ARBA" id="ARBA00005346"/>
    </source>
</evidence>
<comment type="subcellular location">
    <subcellularLocation>
        <location evidence="1">Cell membrane</location>
        <topology evidence="1">Multi-pass membrane protein</topology>
    </subcellularLocation>
    <subcellularLocation>
        <location evidence="7">Membrane</location>
        <topology evidence="7">Multi-pass membrane protein</topology>
    </subcellularLocation>
</comment>
<sequence length="486" mass="52470">MTATSLFLLILTPLFGGVLLLLANRRPNLRESITLITATLLIAQLALILQSWWAQELLPEWRYDWLPGLSFYFRFDALGLIFAGLASLLWLVNSIYSIGYMRGNEEANQTRFYFFFTVAIAATMGVAMAGNLLTLFFFYELLTLSTYPLVTHKGDERTVKSARVYLGILLTSSIALFLPAIIWTSVLAGTSDFRVGGIFPETVSATVLSVLLLLYLFGIGKAAVMPVHRWLPAAMVAPTPVSALLHAVAVVKAGVFTIIKVVVLIFGIDVLAALPVSELAIWLASFTTVAASVVALRQQNLKRLLAYSTIGQLAYVVLAALLTTRTAEAGAALHLVVHGFGKITLFFAAGAIYVASGKTELHQLNGIGRLMPVTMVAFAIGALSMIGVPPTAGFISKWFMISGALEAGSVVALTALLLSTALNAGYFLPVVYRAFWLPAAENDRHGEAPWPAVLALSITALLTLALFWFHSPLLTLAWQFLEGASS</sequence>
<keyword evidence="6 8" id="KW-0472">Membrane</keyword>
<dbReference type="OrthoDB" id="9768329at2"/>
<feature type="transmembrane region" description="Helical" evidence="8">
    <location>
        <begin position="6"/>
        <end position="23"/>
    </location>
</feature>
<feature type="transmembrane region" description="Helical" evidence="8">
    <location>
        <begin position="407"/>
        <end position="428"/>
    </location>
</feature>
<dbReference type="GO" id="GO:0005886">
    <property type="term" value="C:plasma membrane"/>
    <property type="evidence" value="ECO:0007669"/>
    <property type="project" value="UniProtKB-SubCell"/>
</dbReference>
<feature type="transmembrane region" description="Helical" evidence="8">
    <location>
        <begin position="35"/>
        <end position="53"/>
    </location>
</feature>
<dbReference type="InterPro" id="IPR050586">
    <property type="entry name" value="CPA3_Na-H_Antiporter_D"/>
</dbReference>
<evidence type="ECO:0000256" key="6">
    <source>
        <dbReference type="ARBA" id="ARBA00023136"/>
    </source>
</evidence>
<reference evidence="10 11" key="1">
    <citation type="submission" date="2019-03" db="EMBL/GenBank/DDBJ databases">
        <title>Genomic Encyclopedia of Type Strains, Phase IV (KMG-IV): sequencing the most valuable type-strain genomes for metagenomic binning, comparative biology and taxonomic classification.</title>
        <authorList>
            <person name="Goeker M."/>
        </authorList>
    </citation>
    <scope>NUCLEOTIDE SEQUENCE [LARGE SCALE GENOMIC DNA]</scope>
    <source>
        <strain evidence="10 11">DSM 103792</strain>
    </source>
</reference>
<dbReference type="Pfam" id="PF00361">
    <property type="entry name" value="Proton_antipo_M"/>
    <property type="match status" value="1"/>
</dbReference>
<dbReference type="RefSeq" id="WP_133589790.1">
    <property type="nucleotide sequence ID" value="NZ_CP037953.1"/>
</dbReference>
<evidence type="ECO:0000256" key="5">
    <source>
        <dbReference type="ARBA" id="ARBA00022989"/>
    </source>
</evidence>
<evidence type="ECO:0000256" key="1">
    <source>
        <dbReference type="ARBA" id="ARBA00004651"/>
    </source>
</evidence>
<evidence type="ECO:0000313" key="11">
    <source>
        <dbReference type="Proteomes" id="UP000295375"/>
    </source>
</evidence>
<keyword evidence="11" id="KW-1185">Reference proteome</keyword>
<dbReference type="PANTHER" id="PTHR42703">
    <property type="entry name" value="NADH DEHYDROGENASE"/>
    <property type="match status" value="1"/>
</dbReference>
<comment type="similarity">
    <text evidence="2">Belongs to the CPA3 antiporters (TC 2.A.63) subunit D family.</text>
</comment>
<organism evidence="10 11">
    <name type="scientific">Permianibacter aggregans</name>
    <dbReference type="NCBI Taxonomy" id="1510150"/>
    <lineage>
        <taxon>Bacteria</taxon>
        <taxon>Pseudomonadati</taxon>
        <taxon>Pseudomonadota</taxon>
        <taxon>Gammaproteobacteria</taxon>
        <taxon>Pseudomonadales</taxon>
        <taxon>Pseudomonadaceae</taxon>
        <taxon>Permianibacter</taxon>
    </lineage>
</organism>
<proteinExistence type="inferred from homology"/>
<keyword evidence="4 7" id="KW-0812">Transmembrane</keyword>
<feature type="domain" description="NADH:quinone oxidoreductase/Mrp antiporter transmembrane" evidence="9">
    <location>
        <begin position="129"/>
        <end position="421"/>
    </location>
</feature>
<evidence type="ECO:0000259" key="9">
    <source>
        <dbReference type="Pfam" id="PF00361"/>
    </source>
</evidence>
<feature type="transmembrane region" description="Helical" evidence="8">
    <location>
        <begin position="112"/>
        <end position="139"/>
    </location>
</feature>
<feature type="transmembrane region" description="Helical" evidence="8">
    <location>
        <begin position="164"/>
        <end position="190"/>
    </location>
</feature>
<feature type="transmembrane region" description="Helical" evidence="8">
    <location>
        <begin position="304"/>
        <end position="323"/>
    </location>
</feature>
<feature type="transmembrane region" description="Helical" evidence="8">
    <location>
        <begin position="375"/>
        <end position="395"/>
    </location>
</feature>
<feature type="transmembrane region" description="Helical" evidence="8">
    <location>
        <begin position="279"/>
        <end position="298"/>
    </location>
</feature>
<feature type="transmembrane region" description="Helical" evidence="8">
    <location>
        <begin position="448"/>
        <end position="469"/>
    </location>
</feature>
<evidence type="ECO:0000313" key="10">
    <source>
        <dbReference type="EMBL" id="TDQ48643.1"/>
    </source>
</evidence>